<dbReference type="KEGG" id="kyr:CVV65_02000"/>
<keyword evidence="2" id="KW-0830">Ubiquinone</keyword>
<dbReference type="GO" id="GO:0008757">
    <property type="term" value="F:S-adenosylmethionine-dependent methyltransferase activity"/>
    <property type="evidence" value="ECO:0007669"/>
    <property type="project" value="InterPro"/>
</dbReference>
<name>A0A2K8N4Y8_9BACL</name>
<protein>
    <submittedName>
        <fullName evidence="2">Ubiquinone biosynthesis protein UbiE</fullName>
    </submittedName>
</protein>
<dbReference type="OrthoDB" id="2373418at2"/>
<keyword evidence="3" id="KW-1185">Reference proteome</keyword>
<evidence type="ECO:0000313" key="2">
    <source>
        <dbReference type="EMBL" id="ATY83887.1"/>
    </source>
</evidence>
<evidence type="ECO:0000259" key="1">
    <source>
        <dbReference type="Pfam" id="PF08241"/>
    </source>
</evidence>
<accession>A0A2K8N4Y8</accession>
<organism evidence="2 3">
    <name type="scientific">Kyrpidia spormannii</name>
    <dbReference type="NCBI Taxonomy" id="2055160"/>
    <lineage>
        <taxon>Bacteria</taxon>
        <taxon>Bacillati</taxon>
        <taxon>Bacillota</taxon>
        <taxon>Bacilli</taxon>
        <taxon>Bacillales</taxon>
        <taxon>Alicyclobacillaceae</taxon>
        <taxon>Kyrpidia</taxon>
    </lineage>
</organism>
<proteinExistence type="predicted"/>
<dbReference type="EMBL" id="CP024955">
    <property type="protein sequence ID" value="ATY83887.1"/>
    <property type="molecule type" value="Genomic_DNA"/>
</dbReference>
<dbReference type="Pfam" id="PF08241">
    <property type="entry name" value="Methyltransf_11"/>
    <property type="match status" value="1"/>
</dbReference>
<dbReference type="CDD" id="cd02440">
    <property type="entry name" value="AdoMet_MTases"/>
    <property type="match status" value="1"/>
</dbReference>
<reference evidence="3" key="1">
    <citation type="submission" date="2017-11" db="EMBL/GenBank/DDBJ databases">
        <title>Complete Genome Sequence of Kyrpidia sp. Strain EA-1, a thermophilic, hydrogen-oxidizing Bacterium, isolated from the Azores.</title>
        <authorList>
            <person name="Reiner J.E."/>
            <person name="Lapp C.J."/>
            <person name="Bunk B."/>
            <person name="Gescher J."/>
        </authorList>
    </citation>
    <scope>NUCLEOTIDE SEQUENCE [LARGE SCALE GENOMIC DNA]</scope>
    <source>
        <strain evidence="3">EA-1</strain>
    </source>
</reference>
<sequence length="230" mass="25659">MTLFDQKAESYDDFCRTPLGHFVDAVERRLIGAMARPRSGESAIDLGCGTGSYTYWLHKLGLSVTGVDLSEKMLEVARRKGDGRVPFMRADVTHLPFPPDSFDLALANATLEFVADPKAALREAYRVVKPGGRVVVGFIAKLGPWAEQYSKRGREDATSVYHGARFFSYEEAVEIGPCIPEQVRFGLYVSPREFTDEASAWSLEMRRRVSQDEAGAGFMVVRWRKGTLPV</sequence>
<dbReference type="PANTHER" id="PTHR43591">
    <property type="entry name" value="METHYLTRANSFERASE"/>
    <property type="match status" value="1"/>
</dbReference>
<dbReference type="Proteomes" id="UP000231932">
    <property type="component" value="Chromosome"/>
</dbReference>
<dbReference type="SUPFAM" id="SSF53335">
    <property type="entry name" value="S-adenosyl-L-methionine-dependent methyltransferases"/>
    <property type="match status" value="1"/>
</dbReference>
<evidence type="ECO:0000313" key="3">
    <source>
        <dbReference type="Proteomes" id="UP000231932"/>
    </source>
</evidence>
<feature type="domain" description="Methyltransferase type 11" evidence="1">
    <location>
        <begin position="45"/>
        <end position="136"/>
    </location>
</feature>
<dbReference type="RefSeq" id="WP_100666723.1">
    <property type="nucleotide sequence ID" value="NZ_CP024955.1"/>
</dbReference>
<dbReference type="InterPro" id="IPR029063">
    <property type="entry name" value="SAM-dependent_MTases_sf"/>
</dbReference>
<dbReference type="AlphaFoldDB" id="A0A2K8N4Y8"/>
<dbReference type="InterPro" id="IPR013216">
    <property type="entry name" value="Methyltransf_11"/>
</dbReference>
<gene>
    <name evidence="2" type="ORF">CVV65_02000</name>
</gene>
<dbReference type="Gene3D" id="3.40.50.150">
    <property type="entry name" value="Vaccinia Virus protein VP39"/>
    <property type="match status" value="1"/>
</dbReference>